<protein>
    <submittedName>
        <fullName evidence="2">Translesion DNA synthesis-associated protein ImuA</fullName>
    </submittedName>
</protein>
<feature type="region of interest" description="Disordered" evidence="1">
    <location>
        <begin position="261"/>
        <end position="284"/>
    </location>
</feature>
<evidence type="ECO:0000313" key="3">
    <source>
        <dbReference type="Proteomes" id="UP001325479"/>
    </source>
</evidence>
<dbReference type="RefSeq" id="WP_114810330.1">
    <property type="nucleotide sequence ID" value="NZ_CP139965.1"/>
</dbReference>
<feature type="compositionally biased region" description="Low complexity" evidence="1">
    <location>
        <begin position="267"/>
        <end position="284"/>
    </location>
</feature>
<dbReference type="Proteomes" id="UP001325479">
    <property type="component" value="Chromosome"/>
</dbReference>
<dbReference type="Gene3D" id="3.40.50.300">
    <property type="entry name" value="P-loop containing nucleotide triphosphate hydrolases"/>
    <property type="match status" value="1"/>
</dbReference>
<dbReference type="EMBL" id="CP139965">
    <property type="protein sequence ID" value="WQD80629.1"/>
    <property type="molecule type" value="Genomic_DNA"/>
</dbReference>
<sequence>MAAALHATSALPSRLRSRVWQGDQLAGATAGVVSSGYAALDALLPGEGWPAGSLTELLVEHGGIGEMRLVAPALKTLTARDGKHVVLVAPPWQPYACALKAWGIALERVVWVRAREDEAPWAAEQVLKQEGMGAVLVWLAKARPDAVRRLQVVAQDSRALAFLVRPAHARSQSSAAPLRIACEPVLPPDADTIDRHRWLQEAAVSVDVFKRRGPPLARPLSVTLPLQAGLLPSPQSQSGHQRQWHESNHVVDRSYLAPVAAGGGEAASGAPAAARIPGRSAQPA</sequence>
<dbReference type="NCBIfam" id="NF033429">
    <property type="entry name" value="ImuA_translesion"/>
    <property type="match status" value="1"/>
</dbReference>
<evidence type="ECO:0000256" key="1">
    <source>
        <dbReference type="SAM" id="MobiDB-lite"/>
    </source>
</evidence>
<name>A0ABZ0WTR9_9BURK</name>
<dbReference type="SUPFAM" id="SSF52540">
    <property type="entry name" value="P-loop containing nucleoside triphosphate hydrolases"/>
    <property type="match status" value="1"/>
</dbReference>
<dbReference type="InterPro" id="IPR027417">
    <property type="entry name" value="P-loop_NTPase"/>
</dbReference>
<gene>
    <name evidence="2" type="primary">imuA</name>
    <name evidence="2" type="ORF">U0042_13600</name>
</gene>
<accession>A0ABZ0WTR9</accession>
<dbReference type="InterPro" id="IPR047610">
    <property type="entry name" value="ImuA_translesion"/>
</dbReference>
<evidence type="ECO:0000313" key="2">
    <source>
        <dbReference type="EMBL" id="WQD80629.1"/>
    </source>
</evidence>
<reference evidence="2 3" key="1">
    <citation type="submission" date="2023-12" db="EMBL/GenBank/DDBJ databases">
        <title>Genome sequencing and assembly of bacterial species from a model synthetic community.</title>
        <authorList>
            <person name="Hogle S.L."/>
        </authorList>
    </citation>
    <scope>NUCLEOTIDE SEQUENCE [LARGE SCALE GENOMIC DNA]</scope>
    <source>
        <strain evidence="2 3">HAMBI 2494</strain>
    </source>
</reference>
<organism evidence="2 3">
    <name type="scientific">Paraburkholderia kururiensis</name>
    <dbReference type="NCBI Taxonomy" id="984307"/>
    <lineage>
        <taxon>Bacteria</taxon>
        <taxon>Pseudomonadati</taxon>
        <taxon>Pseudomonadota</taxon>
        <taxon>Betaproteobacteria</taxon>
        <taxon>Burkholderiales</taxon>
        <taxon>Burkholderiaceae</taxon>
        <taxon>Paraburkholderia</taxon>
    </lineage>
</organism>
<proteinExistence type="predicted"/>
<keyword evidence="3" id="KW-1185">Reference proteome</keyword>